<evidence type="ECO:0000256" key="2">
    <source>
        <dbReference type="SAM" id="MobiDB-lite"/>
    </source>
</evidence>
<evidence type="ECO:0000259" key="4">
    <source>
        <dbReference type="Pfam" id="PF24883"/>
    </source>
</evidence>
<dbReference type="PANTHER" id="PTHR10039">
    <property type="entry name" value="AMELOGENIN"/>
    <property type="match status" value="1"/>
</dbReference>
<dbReference type="Gene3D" id="3.40.50.300">
    <property type="entry name" value="P-loop containing nucleotide triphosphate hydrolases"/>
    <property type="match status" value="1"/>
</dbReference>
<evidence type="ECO:0000256" key="1">
    <source>
        <dbReference type="ARBA" id="ARBA00022737"/>
    </source>
</evidence>
<dbReference type="Proteomes" id="UP001244011">
    <property type="component" value="Unassembled WGS sequence"/>
</dbReference>
<name>A0AAJ0FRT3_9PEZI</name>
<dbReference type="RefSeq" id="XP_060288967.1">
    <property type="nucleotide sequence ID" value="XM_060426536.1"/>
</dbReference>
<proteinExistence type="predicted"/>
<dbReference type="SUPFAM" id="SSF53474">
    <property type="entry name" value="alpha/beta-Hydrolases"/>
    <property type="match status" value="1"/>
</dbReference>
<dbReference type="InterPro" id="IPR054471">
    <property type="entry name" value="GPIID_WHD"/>
</dbReference>
<evidence type="ECO:0000259" key="3">
    <source>
        <dbReference type="Pfam" id="PF22939"/>
    </source>
</evidence>
<dbReference type="SUPFAM" id="SSF52540">
    <property type="entry name" value="P-loop containing nucleoside triphosphate hydrolases"/>
    <property type="match status" value="1"/>
</dbReference>
<reference evidence="5" key="1">
    <citation type="submission" date="2023-06" db="EMBL/GenBank/DDBJ databases">
        <title>Genome-scale phylogeny and comparative genomics of the fungal order Sordariales.</title>
        <authorList>
            <consortium name="Lawrence Berkeley National Laboratory"/>
            <person name="Hensen N."/>
            <person name="Bonometti L."/>
            <person name="Westerberg I."/>
            <person name="Brannstrom I.O."/>
            <person name="Guillou S."/>
            <person name="Cros-Aarteil S."/>
            <person name="Calhoun S."/>
            <person name="Haridas S."/>
            <person name="Kuo A."/>
            <person name="Mondo S."/>
            <person name="Pangilinan J."/>
            <person name="Riley R."/>
            <person name="Labutti K."/>
            <person name="Andreopoulos B."/>
            <person name="Lipzen A."/>
            <person name="Chen C."/>
            <person name="Yanf M."/>
            <person name="Daum C."/>
            <person name="Ng V."/>
            <person name="Clum A."/>
            <person name="Steindorff A."/>
            <person name="Ohm R."/>
            <person name="Martin F."/>
            <person name="Silar P."/>
            <person name="Natvig D."/>
            <person name="Lalanne C."/>
            <person name="Gautier V."/>
            <person name="Ament-Velasquez S.L."/>
            <person name="Kruys A."/>
            <person name="Hutchinson M.I."/>
            <person name="Powell A.J."/>
            <person name="Barry K."/>
            <person name="Miller A.N."/>
            <person name="Grigoriev I.V."/>
            <person name="Debuchy R."/>
            <person name="Gladieux P."/>
            <person name="Thoren M.H."/>
            <person name="Johannesson H."/>
        </authorList>
    </citation>
    <scope>NUCLEOTIDE SEQUENCE</scope>
    <source>
        <strain evidence="5">8032-3</strain>
    </source>
</reference>
<accession>A0AAJ0FRT3</accession>
<feature type="domain" description="GPI inositol-deacylase winged helix" evidence="3">
    <location>
        <begin position="623"/>
        <end position="699"/>
    </location>
</feature>
<dbReference type="SUPFAM" id="SSF50978">
    <property type="entry name" value="WD40 repeat-like"/>
    <property type="match status" value="1"/>
</dbReference>
<keyword evidence="6" id="KW-1185">Reference proteome</keyword>
<dbReference type="InterPro" id="IPR036322">
    <property type="entry name" value="WD40_repeat_dom_sf"/>
</dbReference>
<dbReference type="SUPFAM" id="SSF50998">
    <property type="entry name" value="Quinoprotein alcohol dehydrogenase-like"/>
    <property type="match status" value="1"/>
</dbReference>
<dbReference type="InterPro" id="IPR029058">
    <property type="entry name" value="AB_hydrolase_fold"/>
</dbReference>
<evidence type="ECO:0000313" key="6">
    <source>
        <dbReference type="Proteomes" id="UP001244011"/>
    </source>
</evidence>
<dbReference type="GeneID" id="85309723"/>
<dbReference type="InterPro" id="IPR001680">
    <property type="entry name" value="WD40_rpt"/>
</dbReference>
<dbReference type="Pfam" id="PF22939">
    <property type="entry name" value="WHD_GPIID"/>
    <property type="match status" value="1"/>
</dbReference>
<evidence type="ECO:0008006" key="7">
    <source>
        <dbReference type="Google" id="ProtNLM"/>
    </source>
</evidence>
<feature type="domain" description="Nephrocystin 3-like N-terminal" evidence="4">
    <location>
        <begin position="352"/>
        <end position="512"/>
    </location>
</feature>
<gene>
    <name evidence="5" type="ORF">QBC33DRAFT_522392</name>
</gene>
<dbReference type="InterPro" id="IPR027417">
    <property type="entry name" value="P-loop_NTPase"/>
</dbReference>
<dbReference type="Pfam" id="PF24883">
    <property type="entry name" value="NPHP3_N"/>
    <property type="match status" value="1"/>
</dbReference>
<dbReference type="Gene3D" id="2.130.10.10">
    <property type="entry name" value="YVTN repeat-like/Quinoprotein amine dehydrogenase"/>
    <property type="match status" value="2"/>
</dbReference>
<evidence type="ECO:0000313" key="5">
    <source>
        <dbReference type="EMBL" id="KAK1772754.1"/>
    </source>
</evidence>
<organism evidence="5 6">
    <name type="scientific">Phialemonium atrogriseum</name>
    <dbReference type="NCBI Taxonomy" id="1093897"/>
    <lineage>
        <taxon>Eukaryota</taxon>
        <taxon>Fungi</taxon>
        <taxon>Dikarya</taxon>
        <taxon>Ascomycota</taxon>
        <taxon>Pezizomycotina</taxon>
        <taxon>Sordariomycetes</taxon>
        <taxon>Sordariomycetidae</taxon>
        <taxon>Cephalothecales</taxon>
        <taxon>Cephalothecaceae</taxon>
        <taxon>Phialemonium</taxon>
    </lineage>
</organism>
<keyword evidence="1" id="KW-0677">Repeat</keyword>
<dbReference type="Pfam" id="PF00400">
    <property type="entry name" value="WD40"/>
    <property type="match status" value="1"/>
</dbReference>
<dbReference type="PANTHER" id="PTHR10039:SF16">
    <property type="entry name" value="GPI INOSITOL-DEACYLASE"/>
    <property type="match status" value="1"/>
</dbReference>
<protein>
    <recommendedName>
        <fullName evidence="7">GPI inositol-deacylase</fullName>
    </recommendedName>
</protein>
<dbReference type="InterPro" id="IPR011047">
    <property type="entry name" value="Quinoprotein_ADH-like_sf"/>
</dbReference>
<dbReference type="EMBL" id="MU838997">
    <property type="protein sequence ID" value="KAK1772754.1"/>
    <property type="molecule type" value="Genomic_DNA"/>
</dbReference>
<dbReference type="InterPro" id="IPR015943">
    <property type="entry name" value="WD40/YVTN_repeat-like_dom_sf"/>
</dbReference>
<sequence length="1574" mass="176793">MDSAPSEFVPRQSSTQSSKRRLTTLARIFSGLTITKQSDKSLEDIRGPYGLNLLFDSADPLADIIFVHGLGGGSRKTWDKDGDPQLYWPKEWLSRDPEFKHARVYSFGYPADWTGRQESVLNIHDFANSLLGQLQTSTTIRRSRHTPIIFVCHSMGGLVVKRAFILAQNDKAFQDLAKRFDTIYFLATPHHGASSARLLSTLLKATYSGNRPFVSDLKQDSPAIQAINDEFRHYSELVRLYSFFETKPTSVLGVGNTYIVTKSSATMLLPNERVSPLHADHRGVCKYLSPSDPNYVLVRNALVEALDRINETWNVINGTEVKAQKRKVRNFLGISNQQQQFHVDFDEPRVDGSCEWLAGVSSFRRWRDASDPRMFWLSDNPGTGKTFLAKYVVDHLNELGFDRSYFLFRAGDKIHSSLAGCLLSLACQMAENNVFIRERFLEMHESDIEFDKENFQSIWRILFVGGVFQAKLIKPHFWVLDGLDECTHYCDLFSLLAKISPAFSLQIFLTSRPSPVLRGSLNGNSLEAAVHEVGLETTLEDIKLYVENHADFPSIQTDAGRQDLLSIILGKSEGSFVWVKLVLRELRGAFSVEATRHVLESVPKGMDQIYLRSLTPLSKEEQRRPAAKAILMWASTCIRTLNMAELKDALKIHINETFHNLENHISWLCGYLVKVDGSSGVQMVHETARSFVLNPDSGSVIAFSEAEAHEALAIVCLRYLSSKELKSPRGRKSHRGHTPATTRSPFLDYAATSFHEHIQKSKSTREEMVNLLFTFCSSSAGNILTWIEHVASTNNDLTVITRAGMLIQSFTERIARDPMRRTDKLAVIDSWGTDLIRVVARFGRNLLRLPASIYTMIPPVCPRNSALHRQYGHSPRGISVLGVPSLLEWGDCLATIIYRQKGNRAMSVAATSNYFAVGTSSHFIRLYHTNTCQEFGVFYHGEFVKVVEFSMAGRWVATGGNKRLCLWDIGAKKLAWEYDIGRPCIAMVFSSENDMLVAACHDNQLYYFNLESGRLEERMPWFMDEDYAQTITNVPAAAAFSVQLSLLAFVYRGGHIGVWNWEDDEFLGFCEKPGARNRLCPFHASSLVFSSAQDSNSLAAAYEQGEILVFDPFKGDVKAHYKCNADSQTLACSPDGSTLISADAGGVIRIFDFQNFDTPNHKLRLLYIISGLEENIGGLAFCDNKRFVDIRGAKAKVWEPTVLVRQDASNSETEAIISEPQELSPVIEEIDPITSLTVHPNGKHIFCATQNGLINVFETSTGKRTQTLYGHSRGDLISWMIFGGSEDDVLASAGISSKVIIRRVVFKQKWVVEATLFEYRMGERIEQLMFNQAGTKILVVTTTRDMIYSLTDRSTASASWDTRLPGCWCNDPRDPNRLLLWVNQKLRVFTWDGLRELTPASGITLDFDLPTNFGIQSVHSGWKQQFVATVYSEVDRARSHVRLLVWNAADFDQADPTTEAAPYPALQAYGDKVSGLVGTLGMIIGLFEDRFLFLDQEGWVCSIVLDDSPPETYNRHFPLPFDWISTNDTLLLALTARNEIVFGKGDELAVIKRGFAFAETVPLSQRSRRSSAAT</sequence>
<comment type="caution">
    <text evidence="5">The sequence shown here is derived from an EMBL/GenBank/DDBJ whole genome shotgun (WGS) entry which is preliminary data.</text>
</comment>
<dbReference type="InterPro" id="IPR056884">
    <property type="entry name" value="NPHP3-like_N"/>
</dbReference>
<dbReference type="Gene3D" id="3.40.50.1820">
    <property type="entry name" value="alpha/beta hydrolase"/>
    <property type="match status" value="1"/>
</dbReference>
<dbReference type="SMART" id="SM00320">
    <property type="entry name" value="WD40"/>
    <property type="match status" value="6"/>
</dbReference>
<feature type="region of interest" description="Disordered" evidence="2">
    <location>
        <begin position="1"/>
        <end position="20"/>
    </location>
</feature>